<name>A0ACB9I686_9ASTR</name>
<proteinExistence type="predicted"/>
<gene>
    <name evidence="1" type="ORF">L1987_31674</name>
</gene>
<reference evidence="2" key="1">
    <citation type="journal article" date="2022" name="Mol. Ecol. Resour.">
        <title>The genomes of chicory, endive, great burdock and yacon provide insights into Asteraceae palaeo-polyploidization history and plant inulin production.</title>
        <authorList>
            <person name="Fan W."/>
            <person name="Wang S."/>
            <person name="Wang H."/>
            <person name="Wang A."/>
            <person name="Jiang F."/>
            <person name="Liu H."/>
            <person name="Zhao H."/>
            <person name="Xu D."/>
            <person name="Zhang Y."/>
        </authorList>
    </citation>
    <scope>NUCLEOTIDE SEQUENCE [LARGE SCALE GENOMIC DNA]</scope>
    <source>
        <strain evidence="2">cv. Yunnan</strain>
    </source>
</reference>
<dbReference type="Proteomes" id="UP001056120">
    <property type="component" value="Linkage Group LG10"/>
</dbReference>
<accession>A0ACB9I686</accession>
<comment type="caution">
    <text evidence="1">The sequence shown here is derived from an EMBL/GenBank/DDBJ whole genome shotgun (WGS) entry which is preliminary data.</text>
</comment>
<dbReference type="EMBL" id="CM042027">
    <property type="protein sequence ID" value="KAI3803519.1"/>
    <property type="molecule type" value="Genomic_DNA"/>
</dbReference>
<evidence type="ECO:0000313" key="1">
    <source>
        <dbReference type="EMBL" id="KAI3803519.1"/>
    </source>
</evidence>
<evidence type="ECO:0000313" key="2">
    <source>
        <dbReference type="Proteomes" id="UP001056120"/>
    </source>
</evidence>
<protein>
    <submittedName>
        <fullName evidence="1">Uncharacterized protein</fullName>
    </submittedName>
</protein>
<sequence length="197" mass="22768">MRITITRQWRERIKWKRSSESFISKWAEGIANAAKKGGHGQQELDWDTYEKIEKEIALQRIQRSADVAKAKEMALIRAEKRAKAKAEKLKVTLKKHVAKVKGPSKKKSKEEKEELAAAEDLKLKERLTKIHKKKSLNGQLGSQNQRAWERLHLDFLKSDARKEDISLADQIRDVKNKKAEIFINGALRTTHPNHPFS</sequence>
<keyword evidence="2" id="KW-1185">Reference proteome</keyword>
<reference evidence="1 2" key="2">
    <citation type="journal article" date="2022" name="Mol. Ecol. Resour.">
        <title>The genomes of chicory, endive, great burdock and yacon provide insights into Asteraceae paleo-polyploidization history and plant inulin production.</title>
        <authorList>
            <person name="Fan W."/>
            <person name="Wang S."/>
            <person name="Wang H."/>
            <person name="Wang A."/>
            <person name="Jiang F."/>
            <person name="Liu H."/>
            <person name="Zhao H."/>
            <person name="Xu D."/>
            <person name="Zhang Y."/>
        </authorList>
    </citation>
    <scope>NUCLEOTIDE SEQUENCE [LARGE SCALE GENOMIC DNA]</scope>
    <source>
        <strain evidence="2">cv. Yunnan</strain>
        <tissue evidence="1">Leaves</tissue>
    </source>
</reference>
<organism evidence="1 2">
    <name type="scientific">Smallanthus sonchifolius</name>
    <dbReference type="NCBI Taxonomy" id="185202"/>
    <lineage>
        <taxon>Eukaryota</taxon>
        <taxon>Viridiplantae</taxon>
        <taxon>Streptophyta</taxon>
        <taxon>Embryophyta</taxon>
        <taxon>Tracheophyta</taxon>
        <taxon>Spermatophyta</taxon>
        <taxon>Magnoliopsida</taxon>
        <taxon>eudicotyledons</taxon>
        <taxon>Gunneridae</taxon>
        <taxon>Pentapetalae</taxon>
        <taxon>asterids</taxon>
        <taxon>campanulids</taxon>
        <taxon>Asterales</taxon>
        <taxon>Asteraceae</taxon>
        <taxon>Asteroideae</taxon>
        <taxon>Heliantheae alliance</taxon>
        <taxon>Millerieae</taxon>
        <taxon>Smallanthus</taxon>
    </lineage>
</organism>